<evidence type="ECO:0000313" key="1">
    <source>
        <dbReference type="EMBL" id="XCI28815.1"/>
    </source>
</evidence>
<reference evidence="1" key="2">
    <citation type="submission" date="2024-06" db="EMBL/GenBank/DDBJ databases">
        <authorList>
            <person name="Petrova K.O."/>
            <person name="Toshchakov S.V."/>
            <person name="Boltjanskaja Y.V."/>
            <person name="Kevbrin V.V."/>
        </authorList>
    </citation>
    <scope>NUCLEOTIDE SEQUENCE</scope>
    <source>
        <strain evidence="1">Z-710</strain>
    </source>
</reference>
<reference evidence="1" key="1">
    <citation type="journal article" date="2018" name="Antonie Van Leeuwenhoek">
        <title>Proteinivorax hydrogeniformans sp. nov., an anaerobic, haloalkaliphilic bacterium fermenting proteinaceous compounds with high hydrogen production.</title>
        <authorList>
            <person name="Boltyanskaya Y."/>
            <person name="Detkova E."/>
            <person name="Pimenov N."/>
            <person name="Kevbrin V."/>
        </authorList>
    </citation>
    <scope>NUCLEOTIDE SEQUENCE</scope>
    <source>
        <strain evidence="1">Z-710</strain>
    </source>
</reference>
<dbReference type="AlphaFoldDB" id="A0AAU8HTW5"/>
<name>A0AAU8HTW5_9FIRM</name>
<sequence length="147" mass="16985">MFNKRVLVISQKVSKAMVDRLTRFNKDLLMQCVSLETMSTIYIGKETTRWGQNKNLLLLYGERFDGRYSSKLNLLLGKIHLNHQVYPRNMWSVAYRGSAKDPLKIAMPFTKFEHIPKGIKKVDFGSAGIIDIYRQIPDVYSGEILVK</sequence>
<organism evidence="1">
    <name type="scientific">Proteinivorax hydrogeniformans</name>
    <dbReference type="NCBI Taxonomy" id="1826727"/>
    <lineage>
        <taxon>Bacteria</taxon>
        <taxon>Bacillati</taxon>
        <taxon>Bacillota</taxon>
        <taxon>Clostridia</taxon>
        <taxon>Eubacteriales</taxon>
        <taxon>Proteinivoracaceae</taxon>
        <taxon>Proteinivorax</taxon>
    </lineage>
</organism>
<dbReference type="RefSeq" id="WP_353893367.1">
    <property type="nucleotide sequence ID" value="NZ_CP159485.1"/>
</dbReference>
<dbReference type="EMBL" id="CP159485">
    <property type="protein sequence ID" value="XCI28815.1"/>
    <property type="molecule type" value="Genomic_DNA"/>
</dbReference>
<protein>
    <submittedName>
        <fullName evidence="1">Uncharacterized protein</fullName>
    </submittedName>
</protein>
<proteinExistence type="predicted"/>
<gene>
    <name evidence="1" type="ORF">PRVXH_000093</name>
</gene>
<accession>A0AAU8HTW5</accession>